<protein>
    <recommendedName>
        <fullName evidence="3">Butirosin biosynthesis protein H-like</fullName>
    </recommendedName>
</protein>
<gene>
    <name evidence="1" type="ORF">LY28_00896</name>
</gene>
<dbReference type="EMBL" id="QKMR01000004">
    <property type="protein sequence ID" value="PYG89074.1"/>
    <property type="molecule type" value="Genomic_DNA"/>
</dbReference>
<dbReference type="OrthoDB" id="1737811at2"/>
<name>A0A318XRJ4_9FIRM</name>
<sequence>MKKILEPMQAFYAMKEMLGSDAPYGDCMCMADLATLNHFSLSNLEIIYNLQFTYKFVESNSVGNLAFGLDTPLFVKREDILKGLGINIIEKHPQTDLLVDNIRESIMNNRPIFLFVDLFYQKGRYFYYNNQHGVHACLVYGFDDENQAVYTIDNYDGYNTYIVSYDMIVQYCKGIFEYCHNFRKDSLYFREYCFEGTDLKFDEAYNNTIICRFFKNSLGKADERNKSLGSIAVLNERLEELMNISGFEENLSSVSYKKNSEYFMIRNLYQYNVFNKATQLEIDRRLNIIIENWARIGSIVQHYTKTKKNLDEKCKKIRMRLNSIYEYEIGYTDFLYSQFKQFVG</sequence>
<keyword evidence="2" id="KW-1185">Reference proteome</keyword>
<dbReference type="SUPFAM" id="SSF54001">
    <property type="entry name" value="Cysteine proteinases"/>
    <property type="match status" value="1"/>
</dbReference>
<dbReference type="AlphaFoldDB" id="A0A318XRJ4"/>
<reference evidence="1 2" key="1">
    <citation type="submission" date="2018-06" db="EMBL/GenBank/DDBJ databases">
        <title>Genomic Encyclopedia of Type Strains, Phase I: the one thousand microbial genomes (KMG-I) project.</title>
        <authorList>
            <person name="Kyrpides N."/>
        </authorList>
    </citation>
    <scope>NUCLEOTIDE SEQUENCE [LARGE SCALE GENOMIC DNA]</scope>
    <source>
        <strain evidence="1 2">DSM 19573</strain>
    </source>
</reference>
<evidence type="ECO:0000313" key="2">
    <source>
        <dbReference type="Proteomes" id="UP000248132"/>
    </source>
</evidence>
<accession>A0A318XRJ4</accession>
<evidence type="ECO:0000313" key="1">
    <source>
        <dbReference type="EMBL" id="PYG89074.1"/>
    </source>
</evidence>
<dbReference type="InterPro" id="IPR038765">
    <property type="entry name" value="Papain-like_cys_pep_sf"/>
</dbReference>
<dbReference type="Proteomes" id="UP000248132">
    <property type="component" value="Unassembled WGS sequence"/>
</dbReference>
<proteinExistence type="predicted"/>
<dbReference type="RefSeq" id="WP_110460966.1">
    <property type="nucleotide sequence ID" value="NZ_QKMR01000004.1"/>
</dbReference>
<comment type="caution">
    <text evidence="1">The sequence shown here is derived from an EMBL/GenBank/DDBJ whole genome shotgun (WGS) entry which is preliminary data.</text>
</comment>
<organism evidence="1 2">
    <name type="scientific">Ruminiclostridium sufflavum DSM 19573</name>
    <dbReference type="NCBI Taxonomy" id="1121337"/>
    <lineage>
        <taxon>Bacteria</taxon>
        <taxon>Bacillati</taxon>
        <taxon>Bacillota</taxon>
        <taxon>Clostridia</taxon>
        <taxon>Eubacteriales</taxon>
        <taxon>Oscillospiraceae</taxon>
        <taxon>Ruminiclostridium</taxon>
    </lineage>
</organism>
<evidence type="ECO:0008006" key="3">
    <source>
        <dbReference type="Google" id="ProtNLM"/>
    </source>
</evidence>